<protein>
    <submittedName>
        <fullName evidence="1">Uncharacterized protein</fullName>
    </submittedName>
</protein>
<dbReference type="AlphaFoldDB" id="A0A397S1K9"/>
<evidence type="ECO:0000313" key="2">
    <source>
        <dbReference type="Proteomes" id="UP000265703"/>
    </source>
</evidence>
<name>A0A397S1K9_9GLOM</name>
<comment type="caution">
    <text evidence="1">The sequence shown here is derived from an EMBL/GenBank/DDBJ whole genome shotgun (WGS) entry which is preliminary data.</text>
</comment>
<reference evidence="1 2" key="1">
    <citation type="submission" date="2018-06" db="EMBL/GenBank/DDBJ databases">
        <title>Comparative genomics reveals the genomic features of Rhizophagus irregularis, R. cerebriforme, R. diaphanum and Gigaspora rosea, and their symbiotic lifestyle signature.</title>
        <authorList>
            <person name="Morin E."/>
            <person name="San Clemente H."/>
            <person name="Chen E.C.H."/>
            <person name="De La Providencia I."/>
            <person name="Hainaut M."/>
            <person name="Kuo A."/>
            <person name="Kohler A."/>
            <person name="Murat C."/>
            <person name="Tang N."/>
            <person name="Roy S."/>
            <person name="Loubradou J."/>
            <person name="Henrissat B."/>
            <person name="Grigoriev I.V."/>
            <person name="Corradi N."/>
            <person name="Roux C."/>
            <person name="Martin F.M."/>
        </authorList>
    </citation>
    <scope>NUCLEOTIDE SEQUENCE [LARGE SCALE GENOMIC DNA]</scope>
    <source>
        <strain evidence="1 2">DAOM 227022</strain>
    </source>
</reference>
<gene>
    <name evidence="1" type="ORF">C1645_842657</name>
</gene>
<dbReference type="Proteomes" id="UP000265703">
    <property type="component" value="Unassembled WGS sequence"/>
</dbReference>
<evidence type="ECO:0000313" key="1">
    <source>
        <dbReference type="EMBL" id="RIA78676.1"/>
    </source>
</evidence>
<organism evidence="1 2">
    <name type="scientific">Glomus cerebriforme</name>
    <dbReference type="NCBI Taxonomy" id="658196"/>
    <lineage>
        <taxon>Eukaryota</taxon>
        <taxon>Fungi</taxon>
        <taxon>Fungi incertae sedis</taxon>
        <taxon>Mucoromycota</taxon>
        <taxon>Glomeromycotina</taxon>
        <taxon>Glomeromycetes</taxon>
        <taxon>Glomerales</taxon>
        <taxon>Glomeraceae</taxon>
        <taxon>Glomus</taxon>
    </lineage>
</organism>
<accession>A0A397S1K9</accession>
<proteinExistence type="predicted"/>
<keyword evidence="2" id="KW-1185">Reference proteome</keyword>
<sequence length="67" mass="7954">MSFATLFILPQLFISNKNIFEIITRIKYITFKYGYTYSSLIGYFYQYGIGCEIDEVKVFEIFSSYNT</sequence>
<dbReference type="OrthoDB" id="2442276at2759"/>
<dbReference type="EMBL" id="QKYT01002392">
    <property type="protein sequence ID" value="RIA78676.1"/>
    <property type="molecule type" value="Genomic_DNA"/>
</dbReference>